<evidence type="ECO:0000256" key="3">
    <source>
        <dbReference type="ARBA" id="ARBA00023163"/>
    </source>
</evidence>
<evidence type="ECO:0000259" key="6">
    <source>
        <dbReference type="PROSITE" id="PS51062"/>
    </source>
</evidence>
<dbReference type="FunFam" id="2.60.40.720:FF:000004">
    <property type="entry name" value="runt-related transcription factor 3"/>
    <property type="match status" value="1"/>
</dbReference>
<dbReference type="Gene3D" id="2.60.40.720">
    <property type="match status" value="1"/>
</dbReference>
<evidence type="ECO:0000313" key="8">
    <source>
        <dbReference type="Proteomes" id="UP000694726"/>
    </source>
</evidence>
<sequence>MAGNDENYSAELRNASAVMKNQVARFNDLRFVGRSGRGKSFTLTITVFTNPTQVATYHRAIKVTVDGPREPRRHRQKLEDQTKAFPDRFGDLERLRMRVTPSTPSPRGSLSTAGHFSSQAQTPIQGRAQQGPQGGGGRDPGAVFLLQTKSSPKGRSLRRPALQGRQCAHGLRTCLLLSGSILGSALPSLPLATVYHHPPRAITVPVPRDQHEWTDTAPALRGAPRPPWKMGIDPTGSPLKLGRTCPRSLRQTRGC</sequence>
<dbReference type="GO" id="GO:0005634">
    <property type="term" value="C:nucleus"/>
    <property type="evidence" value="ECO:0007669"/>
    <property type="project" value="UniProtKB-SubCell"/>
</dbReference>
<protein>
    <recommendedName>
        <fullName evidence="6">Runt domain-containing protein</fullName>
    </recommendedName>
</protein>
<accession>A0A8D0PJZ3</accession>
<dbReference type="PANTHER" id="PTHR11950">
    <property type="entry name" value="RUNT RELATED"/>
    <property type="match status" value="1"/>
</dbReference>
<feature type="domain" description="Runt" evidence="6">
    <location>
        <begin position="1"/>
        <end position="73"/>
    </location>
</feature>
<proteinExistence type="predicted"/>
<feature type="region of interest" description="Disordered" evidence="5">
    <location>
        <begin position="217"/>
        <end position="237"/>
    </location>
</feature>
<feature type="compositionally biased region" description="Polar residues" evidence="5">
    <location>
        <begin position="100"/>
        <end position="124"/>
    </location>
</feature>
<evidence type="ECO:0000256" key="2">
    <source>
        <dbReference type="ARBA" id="ARBA00023015"/>
    </source>
</evidence>
<dbReference type="Pfam" id="PF00853">
    <property type="entry name" value="Runt"/>
    <property type="match status" value="1"/>
</dbReference>
<dbReference type="InterPro" id="IPR013524">
    <property type="entry name" value="Runt_dom"/>
</dbReference>
<dbReference type="GO" id="GO:0003677">
    <property type="term" value="F:DNA binding"/>
    <property type="evidence" value="ECO:0007669"/>
    <property type="project" value="InterPro"/>
</dbReference>
<dbReference type="AlphaFoldDB" id="A0A8D0PJZ3"/>
<dbReference type="PRINTS" id="PR00967">
    <property type="entry name" value="ONCOGENEAML1"/>
</dbReference>
<evidence type="ECO:0000256" key="1">
    <source>
        <dbReference type="ARBA" id="ARBA00004123"/>
    </source>
</evidence>
<dbReference type="Proteomes" id="UP000694726">
    <property type="component" value="Unplaced"/>
</dbReference>
<dbReference type="SUPFAM" id="SSF49417">
    <property type="entry name" value="p53-like transcription factors"/>
    <property type="match status" value="1"/>
</dbReference>
<feature type="region of interest" description="Disordered" evidence="5">
    <location>
        <begin position="99"/>
        <end position="144"/>
    </location>
</feature>
<dbReference type="GO" id="GO:0005524">
    <property type="term" value="F:ATP binding"/>
    <property type="evidence" value="ECO:0007669"/>
    <property type="project" value="InterPro"/>
</dbReference>
<evidence type="ECO:0000256" key="4">
    <source>
        <dbReference type="ARBA" id="ARBA00023242"/>
    </source>
</evidence>
<keyword evidence="4" id="KW-0539">Nucleus</keyword>
<dbReference type="InterPro" id="IPR012346">
    <property type="entry name" value="p53/RUNT-type_TF_DNA-bd_sf"/>
</dbReference>
<comment type="subcellular location">
    <subcellularLocation>
        <location evidence="1">Nucleus</location>
    </subcellularLocation>
</comment>
<dbReference type="GO" id="GO:0003700">
    <property type="term" value="F:DNA-binding transcription factor activity"/>
    <property type="evidence" value="ECO:0007669"/>
    <property type="project" value="InterPro"/>
</dbReference>
<name>A0A8D0PJZ3_PIG</name>
<keyword evidence="3" id="KW-0804">Transcription</keyword>
<evidence type="ECO:0000256" key="5">
    <source>
        <dbReference type="SAM" id="MobiDB-lite"/>
    </source>
</evidence>
<evidence type="ECO:0000313" key="7">
    <source>
        <dbReference type="Ensembl" id="ENSSSCP00015032622.1"/>
    </source>
</evidence>
<organism evidence="7 8">
    <name type="scientific">Sus scrofa</name>
    <name type="common">Pig</name>
    <dbReference type="NCBI Taxonomy" id="9823"/>
    <lineage>
        <taxon>Eukaryota</taxon>
        <taxon>Metazoa</taxon>
        <taxon>Chordata</taxon>
        <taxon>Craniata</taxon>
        <taxon>Vertebrata</taxon>
        <taxon>Euteleostomi</taxon>
        <taxon>Mammalia</taxon>
        <taxon>Eutheria</taxon>
        <taxon>Laurasiatheria</taxon>
        <taxon>Artiodactyla</taxon>
        <taxon>Suina</taxon>
        <taxon>Suidae</taxon>
        <taxon>Sus</taxon>
    </lineage>
</organism>
<dbReference type="PANTHER" id="PTHR11950:SF43">
    <property type="entry name" value="RUNT-RELATED TRANSCRIPTION FACTOR 3"/>
    <property type="match status" value="1"/>
</dbReference>
<reference evidence="7" key="1">
    <citation type="submission" date="2025-08" db="UniProtKB">
        <authorList>
            <consortium name="Ensembl"/>
        </authorList>
    </citation>
    <scope>IDENTIFICATION</scope>
</reference>
<dbReference type="PROSITE" id="PS51062">
    <property type="entry name" value="RUNT"/>
    <property type="match status" value="1"/>
</dbReference>
<dbReference type="InterPro" id="IPR008967">
    <property type="entry name" value="p53-like_TF_DNA-bd_sf"/>
</dbReference>
<keyword evidence="2" id="KW-0805">Transcription regulation</keyword>
<dbReference type="Ensembl" id="ENSSSCT00015080703.1">
    <property type="protein sequence ID" value="ENSSSCP00015032622.1"/>
    <property type="gene ID" value="ENSSSCG00015060453.1"/>
</dbReference>
<dbReference type="InterPro" id="IPR000040">
    <property type="entry name" value="AML1_Runt"/>
</dbReference>